<protein>
    <submittedName>
        <fullName evidence="1">Uncharacterized protein</fullName>
    </submittedName>
</protein>
<comment type="caution">
    <text evidence="1">The sequence shown here is derived from an EMBL/GenBank/DDBJ whole genome shotgun (WGS) entry which is preliminary data.</text>
</comment>
<organism evidence="1 2">
    <name type="scientific">Helicobacter pylori Hp H-45</name>
    <dbReference type="NCBI Taxonomy" id="992050"/>
    <lineage>
        <taxon>Bacteria</taxon>
        <taxon>Pseudomonadati</taxon>
        <taxon>Campylobacterota</taxon>
        <taxon>Epsilonproteobacteria</taxon>
        <taxon>Campylobacterales</taxon>
        <taxon>Helicobacteraceae</taxon>
        <taxon>Helicobacter</taxon>
    </lineage>
</organism>
<gene>
    <name evidence="1" type="ORF">HPHPH45_1232</name>
</gene>
<evidence type="ECO:0000313" key="1">
    <source>
        <dbReference type="EMBL" id="EJB66979.1"/>
    </source>
</evidence>
<evidence type="ECO:0000313" key="2">
    <source>
        <dbReference type="Proteomes" id="UP000003895"/>
    </source>
</evidence>
<name>I9TEQ2_HELPX</name>
<dbReference type="Proteomes" id="UP000003895">
    <property type="component" value="Unassembled WGS sequence"/>
</dbReference>
<reference evidence="1 2" key="1">
    <citation type="journal article" date="2013" name="Pathog. Dis.">
        <title>Genome sequences of 65 Helicobacter pylori strains isolated from asymptomatic individuals and patients with gastric cancer, peptic ulcer disease, or gastritis.</title>
        <authorList>
            <person name="Blanchard T.G."/>
            <person name="Czinn S.J."/>
            <person name="Correa P."/>
            <person name="Nakazawa T."/>
            <person name="Keelan M."/>
            <person name="Morningstar L."/>
            <person name="Santana-Cruz I."/>
            <person name="Maroo A."/>
            <person name="McCracken C."/>
            <person name="Shefchek K."/>
            <person name="Daugherty S."/>
            <person name="Song Y."/>
            <person name="Fraser C.M."/>
            <person name="Fricke W.F."/>
        </authorList>
    </citation>
    <scope>NUCLEOTIDE SEQUENCE [LARGE SCALE GENOMIC DNA]</scope>
    <source>
        <strain evidence="1 2">Hp H-45</strain>
    </source>
</reference>
<dbReference type="EMBL" id="AKOQ01000013">
    <property type="protein sequence ID" value="EJB66979.1"/>
    <property type="molecule type" value="Genomic_DNA"/>
</dbReference>
<accession>I9TEQ2</accession>
<sequence length="38" mass="4150">MHCVADTMIGVYNFLTKPLQSEQINPSLISAKIQSSLA</sequence>
<proteinExistence type="predicted"/>
<dbReference type="AlphaFoldDB" id="I9TEQ2"/>